<dbReference type="Pfam" id="PF09684">
    <property type="entry name" value="Tail_P2_I"/>
    <property type="match status" value="1"/>
</dbReference>
<accession>A0A0S2E0N5</accession>
<dbReference type="KEGG" id="laq:GLA29479_3517"/>
<dbReference type="AlphaFoldDB" id="A0A0S2E0N5"/>
<dbReference type="OrthoDB" id="370073at2"/>
<dbReference type="RefSeq" id="WP_057918053.1">
    <property type="nucleotide sequence ID" value="NZ_CP011129.1"/>
</dbReference>
<name>A0A0S2E0N5_LYSAN</name>
<dbReference type="InterPro" id="IPR006521">
    <property type="entry name" value="Tail_protein_I"/>
</dbReference>
<organism evidence="1 2">
    <name type="scientific">Lysobacter antibioticus</name>
    <dbReference type="NCBI Taxonomy" id="84531"/>
    <lineage>
        <taxon>Bacteria</taxon>
        <taxon>Pseudomonadati</taxon>
        <taxon>Pseudomonadota</taxon>
        <taxon>Gammaproteobacteria</taxon>
        <taxon>Lysobacterales</taxon>
        <taxon>Lysobacteraceae</taxon>
        <taxon>Lysobacter</taxon>
    </lineage>
</organism>
<dbReference type="InterPro" id="IPR011748">
    <property type="entry name" value="Unchr_phage_tail-like"/>
</dbReference>
<sequence length="1021" mass="112111">MNVNGARFQMLYGRDDWARCTTADFNESGFNDAAVAQPLAFWWEVFASPMPIPPATLPGWDPSRSEITLQPQAIELPATLGETPLSLDARRPAAADRHGNVYRVADDAASLRVASTEGGSEAPFWPADPADCAQTRSERRLAFETHQAAQARAADRYLAVVVTEDDYLVAAFARGDLRGLMSFDLISGGPPLETGWPAAVPFEPFDLCPRHGGGAWVLDRLHRRLWELDCTLAVVNRGQTALPLSAAVVDDFQPHSGPLREQAAVQFPAGLDLAALSAPLLDPIAIESTGAATVLVLDSDAPLQRSRVVRLRREGSAWSADASQWLDALPALAHDMVYASGLGHASAAASEPAPARLFIASEVGNQVHAFEVVDSDGQFALRAPAELYPLRRYGGRALISVAGKAHYDCGLSLPRWTPVVQQHRQRYAAQAVFVTPVFDSNELGTVWDKLLLDAAIPPDTAITIESRAGDELSGWFDGEAQPAADAQVIGSWLREPVPRLRASGPELPWLRREAARTTRREAGAGTWELLLQQAHGRYLQLRVTLVGRNGTATPRLRALRVWSPRFSYPQRFLPALYREDSANGDFLERWLANCESTLTQIEDRVANVQSLFDARTVPQDALAWLAGWFDLALDPSWDERRHRLLVRHAMDFFRWRGTVHGLRVALTLAFEPGFDAAMFDGPDPDDEGAGRIRIVESYQTRLVETLVADAALGSAASEDGLRNVVLQSLWTPAEGNAGLVDRYAAWLQGTASAVQQMTPFSLAPPPNTAAHSDAAQEWSAFCSAHLGFVPSVGAADRVRWQGFLLSRYGSLPALNLAHASAYAQVAQILLPSAPSAREAANQDWQEFCARADGARERKLWHDFLARRYRRIERLRSAHLSAWPEFEQVPLPDRLPASPAAQTDWLQFERQLLAMHRTAHRFSVLLPVASVIADPYRLDECLGLARRIVELEKPAHTVFDVRFYWAFNRVGEARLGLDTQLGAGSRASELIPDAVVGRAYLGASFVGGAPRHQGRDRLSLEC</sequence>
<protein>
    <submittedName>
        <fullName evidence="1">Phage tail domain protein</fullName>
    </submittedName>
</protein>
<keyword evidence="2" id="KW-1185">Reference proteome</keyword>
<dbReference type="Gene3D" id="3.20.20.80">
    <property type="entry name" value="Glycosidases"/>
    <property type="match status" value="1"/>
</dbReference>
<evidence type="ECO:0000313" key="1">
    <source>
        <dbReference type="EMBL" id="ALN80849.1"/>
    </source>
</evidence>
<reference evidence="1 2" key="1">
    <citation type="journal article" date="2015" name="BMC Genomics">
        <title>Comparative genomics and metabolic profiling of the genus Lysobacter.</title>
        <authorList>
            <person name="de Bruijn I."/>
            <person name="Cheng X."/>
            <person name="de Jager V."/>
            <person name="Exposito R.G."/>
            <person name="Watrous J."/>
            <person name="Patel N."/>
            <person name="Postma J."/>
            <person name="Dorrestein P.C."/>
            <person name="Kobayashi D."/>
            <person name="Raaijmakers J.M."/>
        </authorList>
    </citation>
    <scope>NUCLEOTIDE SEQUENCE [LARGE SCALE GENOMIC DNA]</scope>
    <source>
        <strain evidence="1 2">76</strain>
    </source>
</reference>
<evidence type="ECO:0000313" key="2">
    <source>
        <dbReference type="Proteomes" id="UP000060787"/>
    </source>
</evidence>
<dbReference type="NCBIfam" id="TIGR02242">
    <property type="entry name" value="tail_TIGR02242"/>
    <property type="match status" value="1"/>
</dbReference>
<dbReference type="STRING" id="84531.LA76x_2719"/>
<dbReference type="KEGG" id="lab:LA76x_2719"/>
<dbReference type="PATRIC" id="fig|84531.7.peg.3439"/>
<dbReference type="EMBL" id="CP011129">
    <property type="protein sequence ID" value="ALN80849.1"/>
    <property type="molecule type" value="Genomic_DNA"/>
</dbReference>
<dbReference type="Proteomes" id="UP000060787">
    <property type="component" value="Chromosome"/>
</dbReference>
<dbReference type="eggNOG" id="COG4385">
    <property type="taxonomic scope" value="Bacteria"/>
</dbReference>
<proteinExistence type="predicted"/>
<gene>
    <name evidence="1" type="ORF">LA76x_2719</name>
</gene>